<evidence type="ECO:0000313" key="1">
    <source>
        <dbReference type="EMBL" id="MSD27060.1"/>
    </source>
</evidence>
<dbReference type="Proteomes" id="UP000465607">
    <property type="component" value="Unassembled WGS sequence"/>
</dbReference>
<organism evidence="1 2">
    <name type="scientific">Agathobacter rectalis</name>
    <dbReference type="NCBI Taxonomy" id="39491"/>
    <lineage>
        <taxon>Bacteria</taxon>
        <taxon>Bacillati</taxon>
        <taxon>Bacillota</taxon>
        <taxon>Clostridia</taxon>
        <taxon>Lachnospirales</taxon>
        <taxon>Lachnospiraceae</taxon>
        <taxon>Agathobacter</taxon>
    </lineage>
</organism>
<evidence type="ECO:0000313" key="2">
    <source>
        <dbReference type="Proteomes" id="UP000465607"/>
    </source>
</evidence>
<reference evidence="1 2" key="1">
    <citation type="journal article" date="2019" name="Nat. Med.">
        <title>A library of human gut bacterial isolates paired with longitudinal multiomics data enables mechanistic microbiome research.</title>
        <authorList>
            <person name="Poyet M."/>
            <person name="Groussin M."/>
            <person name="Gibbons S.M."/>
            <person name="Avila-Pacheco J."/>
            <person name="Jiang X."/>
            <person name="Kearney S.M."/>
            <person name="Perrotta A.R."/>
            <person name="Berdy B."/>
            <person name="Zhao S."/>
            <person name="Lieberman T.D."/>
            <person name="Swanson P.K."/>
            <person name="Smith M."/>
            <person name="Roesemann S."/>
            <person name="Alexander J.E."/>
            <person name="Rich S.A."/>
            <person name="Livny J."/>
            <person name="Vlamakis H."/>
            <person name="Clish C."/>
            <person name="Bullock K."/>
            <person name="Deik A."/>
            <person name="Scott J."/>
            <person name="Pierce K.A."/>
            <person name="Xavier R.J."/>
            <person name="Alm E.J."/>
        </authorList>
    </citation>
    <scope>NUCLEOTIDE SEQUENCE [LARGE SCALE GENOMIC DNA]</scope>
    <source>
        <strain evidence="1 2">BIOML-A5</strain>
    </source>
</reference>
<comment type="caution">
    <text evidence="1">The sequence shown here is derived from an EMBL/GenBank/DDBJ whole genome shotgun (WGS) entry which is preliminary data.</text>
</comment>
<dbReference type="AlphaFoldDB" id="A0A7X2MAR5"/>
<sequence length="126" mass="14886">MEKLTKKQHREIITDLMNENHNVKDLRNIQRVAEIFKEDAELRKEGSVLVAADVIRLLMDLLDMGYVQEVYEVLYDIKEKIQEGLDGDNIYTKIDEMLHQIDVKQVLFIKYLLEGYMKKKGDLNED</sequence>
<dbReference type="RefSeq" id="WP_154268998.1">
    <property type="nucleotide sequence ID" value="NZ_WKQO01000006.1"/>
</dbReference>
<gene>
    <name evidence="1" type="ORF">GKE44_07780</name>
</gene>
<protein>
    <submittedName>
        <fullName evidence="1">Uncharacterized protein</fullName>
    </submittedName>
</protein>
<name>A0A7X2MAR5_9FIRM</name>
<accession>A0A7X2MAR5</accession>
<dbReference type="EMBL" id="WKQV01000007">
    <property type="protein sequence ID" value="MSD27060.1"/>
    <property type="molecule type" value="Genomic_DNA"/>
</dbReference>
<proteinExistence type="predicted"/>